<evidence type="ECO:0000256" key="1">
    <source>
        <dbReference type="SAM" id="SignalP"/>
    </source>
</evidence>
<dbReference type="AlphaFoldDB" id="A0A8S1IPW9"/>
<protein>
    <submittedName>
        <fullName evidence="2">Uncharacterized protein</fullName>
    </submittedName>
</protein>
<accession>A0A8S1IPW9</accession>
<evidence type="ECO:0000313" key="3">
    <source>
        <dbReference type="Proteomes" id="UP000708148"/>
    </source>
</evidence>
<keyword evidence="3" id="KW-1185">Reference proteome</keyword>
<dbReference type="Proteomes" id="UP000708148">
    <property type="component" value="Unassembled WGS sequence"/>
</dbReference>
<dbReference type="EMBL" id="CAJHUC010000377">
    <property type="protein sequence ID" value="CAD7695688.1"/>
    <property type="molecule type" value="Genomic_DNA"/>
</dbReference>
<comment type="caution">
    <text evidence="2">The sequence shown here is derived from an EMBL/GenBank/DDBJ whole genome shotgun (WGS) entry which is preliminary data.</text>
</comment>
<keyword evidence="1" id="KW-0732">Signal</keyword>
<reference evidence="2" key="1">
    <citation type="submission" date="2020-12" db="EMBL/GenBank/DDBJ databases">
        <authorList>
            <person name="Iha C."/>
        </authorList>
    </citation>
    <scope>NUCLEOTIDE SEQUENCE</scope>
</reference>
<gene>
    <name evidence="2" type="ORF">OSTQU699_LOCUS1049</name>
</gene>
<evidence type="ECO:0000313" key="2">
    <source>
        <dbReference type="EMBL" id="CAD7695688.1"/>
    </source>
</evidence>
<feature type="non-terminal residue" evidence="2">
    <location>
        <position position="1"/>
    </location>
</feature>
<feature type="chain" id="PRO_5035912662" evidence="1">
    <location>
        <begin position="21"/>
        <end position="110"/>
    </location>
</feature>
<feature type="signal peptide" evidence="1">
    <location>
        <begin position="1"/>
        <end position="20"/>
    </location>
</feature>
<organism evidence="2 3">
    <name type="scientific">Ostreobium quekettii</name>
    <dbReference type="NCBI Taxonomy" id="121088"/>
    <lineage>
        <taxon>Eukaryota</taxon>
        <taxon>Viridiplantae</taxon>
        <taxon>Chlorophyta</taxon>
        <taxon>core chlorophytes</taxon>
        <taxon>Ulvophyceae</taxon>
        <taxon>TCBD clade</taxon>
        <taxon>Bryopsidales</taxon>
        <taxon>Ostreobineae</taxon>
        <taxon>Ostreobiaceae</taxon>
        <taxon>Ostreobium</taxon>
    </lineage>
</organism>
<name>A0A8S1IPW9_9CHLO</name>
<sequence length="110" mass="11924">MKGTGLAAAVLLVLVAAVAAHRPINGMVVRDAEDTPDFEVDARVYLATHGIGSDALRRRILSINKAIAEPLSFSAGAEASPEDLHSRRLQAFISGLIEKRREQDRLEHPD</sequence>
<proteinExistence type="predicted"/>